<dbReference type="EMBL" id="MGEJ01000007">
    <property type="protein sequence ID" value="OGL81331.1"/>
    <property type="molecule type" value="Genomic_DNA"/>
</dbReference>
<organism evidence="5 6">
    <name type="scientific">Candidatus Uhrbacteria bacterium RIFCSPLOWO2_01_FULL_47_24</name>
    <dbReference type="NCBI Taxonomy" id="1802401"/>
    <lineage>
        <taxon>Bacteria</taxon>
        <taxon>Candidatus Uhriibacteriota</taxon>
    </lineage>
</organism>
<comment type="caution">
    <text evidence="5">The sequence shown here is derived from an EMBL/GenBank/DDBJ whole genome shotgun (WGS) entry which is preliminary data.</text>
</comment>
<dbReference type="PANTHER" id="PTHR22604">
    <property type="entry name" value="OXIDOREDUCTASES"/>
    <property type="match status" value="1"/>
</dbReference>
<dbReference type="Gene3D" id="3.40.50.720">
    <property type="entry name" value="NAD(P)-binding Rossmann-like Domain"/>
    <property type="match status" value="1"/>
</dbReference>
<evidence type="ECO:0000259" key="3">
    <source>
        <dbReference type="Pfam" id="PF01408"/>
    </source>
</evidence>
<evidence type="ECO:0000259" key="4">
    <source>
        <dbReference type="Pfam" id="PF22725"/>
    </source>
</evidence>
<evidence type="ECO:0000313" key="6">
    <source>
        <dbReference type="Proteomes" id="UP000176897"/>
    </source>
</evidence>
<accession>A0A1F7USR7</accession>
<dbReference type="InterPro" id="IPR055170">
    <property type="entry name" value="GFO_IDH_MocA-like_dom"/>
</dbReference>
<dbReference type="SUPFAM" id="SSF51735">
    <property type="entry name" value="NAD(P)-binding Rossmann-fold domains"/>
    <property type="match status" value="1"/>
</dbReference>
<reference evidence="5 6" key="1">
    <citation type="journal article" date="2016" name="Nat. Commun.">
        <title>Thousands of microbial genomes shed light on interconnected biogeochemical processes in an aquifer system.</title>
        <authorList>
            <person name="Anantharaman K."/>
            <person name="Brown C.T."/>
            <person name="Hug L.A."/>
            <person name="Sharon I."/>
            <person name="Castelle C.J."/>
            <person name="Probst A.J."/>
            <person name="Thomas B.C."/>
            <person name="Singh A."/>
            <person name="Wilkins M.J."/>
            <person name="Karaoz U."/>
            <person name="Brodie E.L."/>
            <person name="Williams K.H."/>
            <person name="Hubbard S.S."/>
            <person name="Banfield J.F."/>
        </authorList>
    </citation>
    <scope>NUCLEOTIDE SEQUENCE [LARGE SCALE GENOMIC DNA]</scope>
</reference>
<feature type="domain" description="Gfo/Idh/MocA-like oxidoreductase N-terminal" evidence="3">
    <location>
        <begin position="9"/>
        <end position="128"/>
    </location>
</feature>
<dbReference type="InterPro" id="IPR000683">
    <property type="entry name" value="Gfo/Idh/MocA-like_OxRdtase_N"/>
</dbReference>
<gene>
    <name evidence="5" type="ORF">A3B21_00195</name>
</gene>
<dbReference type="GO" id="GO:0016491">
    <property type="term" value="F:oxidoreductase activity"/>
    <property type="evidence" value="ECO:0007669"/>
    <property type="project" value="UniProtKB-KW"/>
</dbReference>
<evidence type="ECO:0000256" key="2">
    <source>
        <dbReference type="ARBA" id="ARBA00023002"/>
    </source>
</evidence>
<comment type="similarity">
    <text evidence="1">Belongs to the Gfo/Idh/MocA family.</text>
</comment>
<dbReference type="Pfam" id="PF01408">
    <property type="entry name" value="GFO_IDH_MocA"/>
    <property type="match status" value="1"/>
</dbReference>
<dbReference type="PANTHER" id="PTHR22604:SF105">
    <property type="entry name" value="TRANS-1,2-DIHYDROBENZENE-1,2-DIOL DEHYDROGENASE"/>
    <property type="match status" value="1"/>
</dbReference>
<dbReference type="Gene3D" id="3.30.360.10">
    <property type="entry name" value="Dihydrodipicolinate Reductase, domain 2"/>
    <property type="match status" value="1"/>
</dbReference>
<keyword evidence="2" id="KW-0560">Oxidoreductase</keyword>
<evidence type="ECO:0000313" key="5">
    <source>
        <dbReference type="EMBL" id="OGL81331.1"/>
    </source>
</evidence>
<dbReference type="Pfam" id="PF22725">
    <property type="entry name" value="GFO_IDH_MocA_C3"/>
    <property type="match status" value="1"/>
</dbReference>
<name>A0A1F7USR7_9BACT</name>
<dbReference type="SUPFAM" id="SSF55347">
    <property type="entry name" value="Glyceraldehyde-3-phosphate dehydrogenase-like, C-terminal domain"/>
    <property type="match status" value="1"/>
</dbReference>
<dbReference type="InterPro" id="IPR036291">
    <property type="entry name" value="NAD(P)-bd_dom_sf"/>
</dbReference>
<dbReference type="GO" id="GO:0000166">
    <property type="term" value="F:nucleotide binding"/>
    <property type="evidence" value="ECO:0007669"/>
    <property type="project" value="InterPro"/>
</dbReference>
<dbReference type="InterPro" id="IPR050984">
    <property type="entry name" value="Gfo/Idh/MocA_domain"/>
</dbReference>
<protein>
    <submittedName>
        <fullName evidence="5">Uncharacterized protein</fullName>
    </submittedName>
</protein>
<evidence type="ECO:0000256" key="1">
    <source>
        <dbReference type="ARBA" id="ARBA00010928"/>
    </source>
</evidence>
<feature type="domain" description="GFO/IDH/MocA-like oxidoreductase" evidence="4">
    <location>
        <begin position="136"/>
        <end position="250"/>
    </location>
</feature>
<dbReference type="Proteomes" id="UP000176897">
    <property type="component" value="Unassembled WGS sequence"/>
</dbReference>
<dbReference type="AlphaFoldDB" id="A0A1F7USR7"/>
<sequence length="338" mass="38004">MTTGVDRRLRYGIIGCGDATRRLIIPGLKNSNRAQLVCIASRDVQKARTLAIEAQCEYASSYEDLLNQGDIDVIYIALPISLHAQWTMRAIKSGKHVHCEKSLAPCLEEVVKILESAQKNDRRVMEGFMFRFHTLYKTVQDLIASGEIGILKSFVGSFGFPLEENDLIRRNPAMKMGILNETGCYTISAASGFFNQNPDSVLANLEYKNQLEIGGCALLKFGPGENAYCEFGYDRGYRCSYTLWGTEGHIVVERAYTTPPTMEPIIEVRKQEGSKSIKIPAENHFSKMIDTFCEAILRGTGKETFEQAAYHQAVVMEAVRKSYYNKDVVFLNELKVNF</sequence>
<dbReference type="STRING" id="1802401.A3B21_00195"/>
<proteinExistence type="inferred from homology"/>